<evidence type="ECO:0000259" key="2">
    <source>
        <dbReference type="Pfam" id="PF04909"/>
    </source>
</evidence>
<reference evidence="3 4" key="1">
    <citation type="submission" date="2013-09" db="EMBL/GenBank/DDBJ databases">
        <title>High correlation between genotypes and phenotypes of environmental bacteria Comamonas testosteroni strains.</title>
        <authorList>
            <person name="Liu L."/>
            <person name="Zhu W."/>
            <person name="Xia X."/>
            <person name="Xu B."/>
            <person name="Luo M."/>
            <person name="Wang G."/>
        </authorList>
    </citation>
    <scope>NUCLEOTIDE SEQUENCE [LARGE SCALE GENOMIC DNA]</scope>
    <source>
        <strain evidence="3 4">JL14</strain>
    </source>
</reference>
<dbReference type="AlphaFoldDB" id="A0A0E3BDU0"/>
<dbReference type="Pfam" id="PF04909">
    <property type="entry name" value="Amidohydro_2"/>
    <property type="match status" value="1"/>
</dbReference>
<dbReference type="GO" id="GO:0016831">
    <property type="term" value="F:carboxy-lyase activity"/>
    <property type="evidence" value="ECO:0007669"/>
    <property type="project" value="InterPro"/>
</dbReference>
<dbReference type="Gene3D" id="3.20.20.140">
    <property type="entry name" value="Metal-dependent hydrolases"/>
    <property type="match status" value="1"/>
</dbReference>
<sequence length="339" mass="37544">MLIDAHAHLLTPEMLNRHDFWGPFMKMQGFTVGHFALGTKQKSKAASDQEAEANLLAKMTHAARRALMAQRGVDQIVVSTPSHAFMYWAEDFGSEYARICNDEMSAYCAQDPAHFAFWAHANLADPVAAAREIERAVTQLGAKGVCVGGANFKGLQAYSEELFPVWETVTRLDVPLMVHGYNQSVWWGDRHAEDRFETTSIVGDCVDETLFFWYLICGGALDVFPTLKTYINHAGGMAVFQLGRLAELNKSMAPDARNKRPLMDYLPNFWFDLDVHHPALRRAVVEVVGADQILYGTNFGGAYDNGDLTAGLGLSDSDVVKIRSGNARRLLKLETPVAA</sequence>
<dbReference type="EMBL" id="AWTN01000092">
    <property type="protein sequence ID" value="KGG91651.1"/>
    <property type="molecule type" value="Genomic_DNA"/>
</dbReference>
<evidence type="ECO:0000313" key="3">
    <source>
        <dbReference type="EMBL" id="KGG91651.1"/>
    </source>
</evidence>
<protein>
    <submittedName>
        <fullName evidence="3">Hydrolase</fullName>
    </submittedName>
</protein>
<dbReference type="GO" id="GO:0016787">
    <property type="term" value="F:hydrolase activity"/>
    <property type="evidence" value="ECO:0007669"/>
    <property type="project" value="UniProtKB-KW"/>
</dbReference>
<gene>
    <name evidence="3" type="ORF">P245_13690</name>
</gene>
<dbReference type="PANTHER" id="PTHR21240">
    <property type="entry name" value="2-AMINO-3-CARBOXYLMUCONATE-6-SEMIALDEHYDE DECARBOXYLASE"/>
    <property type="match status" value="1"/>
</dbReference>
<dbReference type="Proteomes" id="UP000029567">
    <property type="component" value="Unassembled WGS sequence"/>
</dbReference>
<dbReference type="InterPro" id="IPR032465">
    <property type="entry name" value="ACMSD"/>
</dbReference>
<dbReference type="RefSeq" id="WP_034379741.1">
    <property type="nucleotide sequence ID" value="NZ_AWTN01000092.1"/>
</dbReference>
<accession>A0A0E3BDU0</accession>
<evidence type="ECO:0000256" key="1">
    <source>
        <dbReference type="ARBA" id="ARBA00023239"/>
    </source>
</evidence>
<evidence type="ECO:0000313" key="4">
    <source>
        <dbReference type="Proteomes" id="UP000029567"/>
    </source>
</evidence>
<organism evidence="3 4">
    <name type="scientific">Comamonas thiooxydans</name>
    <dbReference type="NCBI Taxonomy" id="363952"/>
    <lineage>
        <taxon>Bacteria</taxon>
        <taxon>Pseudomonadati</taxon>
        <taxon>Pseudomonadota</taxon>
        <taxon>Betaproteobacteria</taxon>
        <taxon>Burkholderiales</taxon>
        <taxon>Comamonadaceae</taxon>
        <taxon>Comamonas</taxon>
    </lineage>
</organism>
<keyword evidence="1" id="KW-0456">Lyase</keyword>
<dbReference type="PANTHER" id="PTHR21240:SF28">
    <property type="entry name" value="ISO-OROTATE DECARBOXYLASE (EUROFUNG)"/>
    <property type="match status" value="1"/>
</dbReference>
<comment type="caution">
    <text evidence="3">The sequence shown here is derived from an EMBL/GenBank/DDBJ whole genome shotgun (WGS) entry which is preliminary data.</text>
</comment>
<dbReference type="GO" id="GO:0005737">
    <property type="term" value="C:cytoplasm"/>
    <property type="evidence" value="ECO:0007669"/>
    <property type="project" value="TreeGrafter"/>
</dbReference>
<dbReference type="SUPFAM" id="SSF51556">
    <property type="entry name" value="Metallo-dependent hydrolases"/>
    <property type="match status" value="1"/>
</dbReference>
<dbReference type="InterPro" id="IPR006680">
    <property type="entry name" value="Amidohydro-rel"/>
</dbReference>
<name>A0A0E3BDU0_9BURK</name>
<dbReference type="InterPro" id="IPR032466">
    <property type="entry name" value="Metal_Hydrolase"/>
</dbReference>
<keyword evidence="3" id="KW-0378">Hydrolase</keyword>
<proteinExistence type="predicted"/>
<dbReference type="GO" id="GO:0019748">
    <property type="term" value="P:secondary metabolic process"/>
    <property type="evidence" value="ECO:0007669"/>
    <property type="project" value="TreeGrafter"/>
</dbReference>
<feature type="domain" description="Amidohydrolase-related" evidence="2">
    <location>
        <begin position="3"/>
        <end position="333"/>
    </location>
</feature>